<sequence>MFDDVRFDDVRFDDERDYDNDVDFESERDYDGERDFEDERRYESNRRHDCDRRHDNDRRHDCDRRRNNSDIVGNSVDVRVRDNDSEIKANVRVQDSNRQSVRIWGRVIDSRGNGVPFALVKLVRRSNRGLQGIAHTICDCKGFYQFEVSPREDGREFVIVVGKASTGPERVVSNDGRENTNCPVRNRRNNCRCRD</sequence>
<accession>A0A0J8DDN9</accession>
<evidence type="ECO:0000256" key="1">
    <source>
        <dbReference type="SAM" id="MobiDB-lite"/>
    </source>
</evidence>
<protein>
    <submittedName>
        <fullName evidence="2">Uncharacterized protein</fullName>
    </submittedName>
</protein>
<dbReference type="OrthoDB" id="1911152at2"/>
<dbReference type="AlphaFoldDB" id="A0A0J8DDN9"/>
<name>A0A0J8DDN9_CLOCY</name>
<keyword evidence="3" id="KW-1185">Reference proteome</keyword>
<proteinExistence type="predicted"/>
<evidence type="ECO:0000313" key="2">
    <source>
        <dbReference type="EMBL" id="KMT22349.1"/>
    </source>
</evidence>
<comment type="caution">
    <text evidence="2">The sequence shown here is derived from an EMBL/GenBank/DDBJ whole genome shotgun (WGS) entry which is preliminary data.</text>
</comment>
<dbReference type="EMBL" id="LFVU01000014">
    <property type="protein sequence ID" value="KMT22349.1"/>
    <property type="molecule type" value="Genomic_DNA"/>
</dbReference>
<reference evidence="2 3" key="1">
    <citation type="submission" date="2015-06" db="EMBL/GenBank/DDBJ databases">
        <title>Draft genome sequence of the purine-degrading Clostridium cylindrosporum HC-1 (DSM 605).</title>
        <authorList>
            <person name="Poehlein A."/>
            <person name="Schiel-Bengelsdorf B."/>
            <person name="Bengelsdorf F."/>
            <person name="Daniel R."/>
            <person name="Duerre P."/>
        </authorList>
    </citation>
    <scope>NUCLEOTIDE SEQUENCE [LARGE SCALE GENOMIC DNA]</scope>
    <source>
        <strain evidence="2 3">DSM 605</strain>
    </source>
</reference>
<feature type="compositionally biased region" description="Basic and acidic residues" evidence="1">
    <location>
        <begin position="25"/>
        <end position="66"/>
    </location>
</feature>
<dbReference type="STRING" id="1121307.CLCY_20c00070"/>
<evidence type="ECO:0000313" key="3">
    <source>
        <dbReference type="Proteomes" id="UP000036756"/>
    </source>
</evidence>
<gene>
    <name evidence="2" type="ORF">CLCY_20c00070</name>
</gene>
<dbReference type="Proteomes" id="UP000036756">
    <property type="component" value="Unassembled WGS sequence"/>
</dbReference>
<dbReference type="SUPFAM" id="SSF49464">
    <property type="entry name" value="Carboxypeptidase regulatory domain-like"/>
    <property type="match status" value="1"/>
</dbReference>
<organism evidence="2 3">
    <name type="scientific">Clostridium cylindrosporum DSM 605</name>
    <dbReference type="NCBI Taxonomy" id="1121307"/>
    <lineage>
        <taxon>Bacteria</taxon>
        <taxon>Bacillati</taxon>
        <taxon>Bacillota</taxon>
        <taxon>Clostridia</taxon>
        <taxon>Eubacteriales</taxon>
        <taxon>Clostridiaceae</taxon>
        <taxon>Clostridium</taxon>
    </lineage>
</organism>
<dbReference type="InterPro" id="IPR008969">
    <property type="entry name" value="CarboxyPept-like_regulatory"/>
</dbReference>
<feature type="region of interest" description="Disordered" evidence="1">
    <location>
        <begin position="22"/>
        <end position="66"/>
    </location>
</feature>
<dbReference type="RefSeq" id="WP_048570102.1">
    <property type="nucleotide sequence ID" value="NZ_LFVU01000014.1"/>
</dbReference>
<dbReference type="PATRIC" id="fig|1121307.3.peg.850"/>